<dbReference type="Gene3D" id="3.20.20.140">
    <property type="entry name" value="Metal-dependent hydrolases"/>
    <property type="match status" value="1"/>
</dbReference>
<accession>A0A6A7AQX6</accession>
<dbReference type="SUPFAM" id="SSF51556">
    <property type="entry name" value="Metallo-dependent hydrolases"/>
    <property type="match status" value="1"/>
</dbReference>
<dbReference type="PANTHER" id="PTHR11409">
    <property type="entry name" value="ADENOSINE DEAMINASE"/>
    <property type="match status" value="1"/>
</dbReference>
<sequence>MSPPPRKQREAKVASDILDTRAIFDAVLLSGHEVRAYVKQHEQLLQEESEHAWDRECKDDSKEVEQEAALIVQRVRAFEQESIFGNLATENIPKKSTRDMGGQFLTNKERIEDQSRLYEIAKMVPKAALLHLHFNTELHPRMLLQKARSMKNMYVRSTRHLLTRKDLEKTEMVFAVRKEDPVESDVNIFSEKYPGPKWRQLKWEPRVWMRWEAFRLKFAQRFPKPDDLRISASKARVDLDAAETWLCSKMVLSEEEAYGITQTVNGQPRVWARFNQATRCFKGLMDYERAYRWYIGKAIDHLIEDKVMYAELRPMLLDKSIPTDDGLRLIDNAEQMRLIIKAVEEKQARLKKKGKLHKFPFGLKIIYCTPRSIPKDRMCDEMKHCLDLKIEFPNLICGFDLVGAEDRPNHIGFYKDELIAFREACNKRNLDIPFLFHAGETLRDTGGSSDPSNSNLFDAVALQSKRIGHGFALMKHPQLVERFRRSDSSPGICIELCTTSNELLHLCRNVKEHPFPSLLAAGIPCTINTDNPSLFGNSMSHEFYQVMVGTPTMSLYGWKQLARWSLDYSCLSAEDKVEGHRLFDKDWNTFCKRVVKEYNVEDIVMRKD</sequence>
<dbReference type="GO" id="GO:0046103">
    <property type="term" value="P:inosine biosynthetic process"/>
    <property type="evidence" value="ECO:0007669"/>
    <property type="project" value="TreeGrafter"/>
</dbReference>
<evidence type="ECO:0000259" key="4">
    <source>
        <dbReference type="Pfam" id="PF00962"/>
    </source>
</evidence>
<dbReference type="EMBL" id="MU006370">
    <property type="protein sequence ID" value="KAF2844598.1"/>
    <property type="molecule type" value="Genomic_DNA"/>
</dbReference>
<keyword evidence="6" id="KW-1185">Reference proteome</keyword>
<feature type="domain" description="Adenosine deaminase" evidence="4">
    <location>
        <begin position="267"/>
        <end position="577"/>
    </location>
</feature>
<protein>
    <submittedName>
        <fullName evidence="5">Metallo-dependent hydrolase</fullName>
    </submittedName>
</protein>
<keyword evidence="3 5" id="KW-0378">Hydrolase</keyword>
<dbReference type="InterPro" id="IPR001365">
    <property type="entry name" value="A_deaminase_dom"/>
</dbReference>
<evidence type="ECO:0000313" key="6">
    <source>
        <dbReference type="Proteomes" id="UP000799423"/>
    </source>
</evidence>
<dbReference type="OrthoDB" id="7202371at2759"/>
<evidence type="ECO:0000256" key="2">
    <source>
        <dbReference type="ARBA" id="ARBA00022723"/>
    </source>
</evidence>
<dbReference type="InterPro" id="IPR006330">
    <property type="entry name" value="Ado/ade_deaminase"/>
</dbReference>
<comment type="cofactor">
    <cofactor evidence="1">
        <name>Zn(2+)</name>
        <dbReference type="ChEBI" id="CHEBI:29105"/>
    </cofactor>
</comment>
<evidence type="ECO:0000256" key="1">
    <source>
        <dbReference type="ARBA" id="ARBA00001947"/>
    </source>
</evidence>
<gene>
    <name evidence="5" type="ORF">T440DRAFT_548182</name>
</gene>
<evidence type="ECO:0000313" key="5">
    <source>
        <dbReference type="EMBL" id="KAF2844598.1"/>
    </source>
</evidence>
<dbReference type="PANTHER" id="PTHR11409:SF37">
    <property type="entry name" value="ADENOSINE DEAMINASE DOMAIN-CONTAINING PROTEIN"/>
    <property type="match status" value="1"/>
</dbReference>
<keyword evidence="2" id="KW-0479">Metal-binding</keyword>
<dbReference type="AlphaFoldDB" id="A0A6A7AQX6"/>
<proteinExistence type="predicted"/>
<dbReference type="GO" id="GO:0006154">
    <property type="term" value="P:adenosine catabolic process"/>
    <property type="evidence" value="ECO:0007669"/>
    <property type="project" value="TreeGrafter"/>
</dbReference>
<dbReference type="GO" id="GO:0046872">
    <property type="term" value="F:metal ion binding"/>
    <property type="evidence" value="ECO:0007669"/>
    <property type="project" value="UniProtKB-KW"/>
</dbReference>
<dbReference type="InterPro" id="IPR032466">
    <property type="entry name" value="Metal_Hydrolase"/>
</dbReference>
<dbReference type="Proteomes" id="UP000799423">
    <property type="component" value="Unassembled WGS sequence"/>
</dbReference>
<organism evidence="5 6">
    <name type="scientific">Plenodomus tracheiphilus IPT5</name>
    <dbReference type="NCBI Taxonomy" id="1408161"/>
    <lineage>
        <taxon>Eukaryota</taxon>
        <taxon>Fungi</taxon>
        <taxon>Dikarya</taxon>
        <taxon>Ascomycota</taxon>
        <taxon>Pezizomycotina</taxon>
        <taxon>Dothideomycetes</taxon>
        <taxon>Pleosporomycetidae</taxon>
        <taxon>Pleosporales</taxon>
        <taxon>Pleosporineae</taxon>
        <taxon>Leptosphaeriaceae</taxon>
        <taxon>Plenodomus</taxon>
    </lineage>
</organism>
<reference evidence="5" key="1">
    <citation type="submission" date="2020-01" db="EMBL/GenBank/DDBJ databases">
        <authorList>
            <consortium name="DOE Joint Genome Institute"/>
            <person name="Haridas S."/>
            <person name="Albert R."/>
            <person name="Binder M."/>
            <person name="Bloem J."/>
            <person name="Labutti K."/>
            <person name="Salamov A."/>
            <person name="Andreopoulos B."/>
            <person name="Baker S.E."/>
            <person name="Barry K."/>
            <person name="Bills G."/>
            <person name="Bluhm B.H."/>
            <person name="Cannon C."/>
            <person name="Castanera R."/>
            <person name="Culley D.E."/>
            <person name="Daum C."/>
            <person name="Ezra D."/>
            <person name="Gonzalez J.B."/>
            <person name="Henrissat B."/>
            <person name="Kuo A."/>
            <person name="Liang C."/>
            <person name="Lipzen A."/>
            <person name="Lutzoni F."/>
            <person name="Magnuson J."/>
            <person name="Mondo S."/>
            <person name="Nolan M."/>
            <person name="Ohm R."/>
            <person name="Pangilinan J."/>
            <person name="Park H.-J."/>
            <person name="Ramirez L."/>
            <person name="Alfaro M."/>
            <person name="Sun H."/>
            <person name="Tritt A."/>
            <person name="Yoshinaga Y."/>
            <person name="Zwiers L.-H."/>
            <person name="Turgeon B.G."/>
            <person name="Goodwin S.B."/>
            <person name="Spatafora J.W."/>
            <person name="Crous P.W."/>
            <person name="Grigoriev I.V."/>
        </authorList>
    </citation>
    <scope>NUCLEOTIDE SEQUENCE</scope>
    <source>
        <strain evidence="5">IPT5</strain>
    </source>
</reference>
<evidence type="ECO:0000256" key="3">
    <source>
        <dbReference type="ARBA" id="ARBA00022801"/>
    </source>
</evidence>
<name>A0A6A7AQX6_9PLEO</name>
<dbReference type="GO" id="GO:0004000">
    <property type="term" value="F:adenosine deaminase activity"/>
    <property type="evidence" value="ECO:0007669"/>
    <property type="project" value="TreeGrafter"/>
</dbReference>
<dbReference type="Pfam" id="PF00962">
    <property type="entry name" value="A_deaminase"/>
    <property type="match status" value="1"/>
</dbReference>